<evidence type="ECO:0000313" key="3">
    <source>
        <dbReference type="EMBL" id="KAF6071611.1"/>
    </source>
</evidence>
<organism evidence="3 4">
    <name type="scientific">Candida albicans</name>
    <name type="common">Yeast</name>
    <dbReference type="NCBI Taxonomy" id="5476"/>
    <lineage>
        <taxon>Eukaryota</taxon>
        <taxon>Fungi</taxon>
        <taxon>Dikarya</taxon>
        <taxon>Ascomycota</taxon>
        <taxon>Saccharomycotina</taxon>
        <taxon>Pichiomycetes</taxon>
        <taxon>Debaryomycetaceae</taxon>
        <taxon>Candida/Lodderomyces clade</taxon>
        <taxon>Candida</taxon>
    </lineage>
</organism>
<evidence type="ECO:0000313" key="4">
    <source>
        <dbReference type="Proteomes" id="UP000536275"/>
    </source>
</evidence>
<dbReference type="InterPro" id="IPR036477">
    <property type="entry name" value="Formyl_transf_N_sf"/>
</dbReference>
<dbReference type="PANTHER" id="PTHR11138">
    <property type="entry name" value="METHIONYL-TRNA FORMYLTRANSFERASE"/>
    <property type="match status" value="1"/>
</dbReference>
<sequence length="291" mass="33126">MLEQIYPTHNKPSSKLAASILIGLSLIKCQYESDDLQEKLQKSIANAPEKVQTLLNEWDEEDNDDNSQTEGLTPTQHDSQFMIPTINRRFRHSEFDWPLHSVMITPIYLCRGAFSHYRRYISQSTHDPLKIAFFGSDNFSVASLNKLIQYQKKNPDKVDSVHVITRSLKPQGRYMKTVQDLPVGKFSSQQGLSIMRADTSQEITQLSEQYLFNLVIAVSYGRLIPSTFIQHCKYGGLNVHPSLLPKYSGSSPLQYALLNDDKFTGCTVQTLHPTKFDHGDIIIQSSKYYTG</sequence>
<dbReference type="SUPFAM" id="SSF53328">
    <property type="entry name" value="Formyltransferase"/>
    <property type="match status" value="1"/>
</dbReference>
<feature type="domain" description="Formyl transferase N-terminal" evidence="2">
    <location>
        <begin position="130"/>
        <end position="285"/>
    </location>
</feature>
<accession>A0A8H6C443</accession>
<dbReference type="EMBL" id="JABWAD010000016">
    <property type="protein sequence ID" value="KAF6071611.1"/>
    <property type="molecule type" value="Genomic_DNA"/>
</dbReference>
<protein>
    <recommendedName>
        <fullName evidence="1">methionyl-tRNA formyltransferase</fullName>
        <ecNumber evidence="1">2.1.2.9</ecNumber>
    </recommendedName>
</protein>
<gene>
    <name evidence="3" type="ORF">FOB64_001328</name>
</gene>
<reference evidence="3 4" key="1">
    <citation type="submission" date="2020-03" db="EMBL/GenBank/DDBJ databases">
        <title>FDA dAtabase for Regulatory Grade micrObial Sequences (FDA-ARGOS): Supporting development and validation of Infectious Disease Dx tests.</title>
        <authorList>
            <person name="Campos J."/>
            <person name="Goldberg B."/>
            <person name="Tallon L."/>
            <person name="Sadzewicz L."/>
            <person name="Vavikolanu K."/>
            <person name="Mehta A."/>
            <person name="Aluvathingal J."/>
            <person name="Nadendla S."/>
            <person name="Nandy P."/>
            <person name="Geyer C."/>
            <person name="Yan Y."/>
            <person name="Sichtig H."/>
        </authorList>
    </citation>
    <scope>NUCLEOTIDE SEQUENCE [LARGE SCALE GENOMIC DNA]</scope>
    <source>
        <strain evidence="3 4">FDAARGOS_656</strain>
    </source>
</reference>
<dbReference type="GO" id="GO:0005739">
    <property type="term" value="C:mitochondrion"/>
    <property type="evidence" value="ECO:0007669"/>
    <property type="project" value="TreeGrafter"/>
</dbReference>
<dbReference type="Pfam" id="PF00551">
    <property type="entry name" value="Formyl_trans_N"/>
    <property type="match status" value="1"/>
</dbReference>
<dbReference type="CDD" id="cd08646">
    <property type="entry name" value="FMT_core_Met-tRNA-FMT_N"/>
    <property type="match status" value="1"/>
</dbReference>
<dbReference type="EC" id="2.1.2.9" evidence="1"/>
<name>A0A8H6C443_CANAX</name>
<dbReference type="InterPro" id="IPR002376">
    <property type="entry name" value="Formyl_transf_N"/>
</dbReference>
<proteinExistence type="predicted"/>
<evidence type="ECO:0000256" key="1">
    <source>
        <dbReference type="ARBA" id="ARBA00012261"/>
    </source>
</evidence>
<comment type="caution">
    <text evidence="3">The sequence shown here is derived from an EMBL/GenBank/DDBJ whole genome shotgun (WGS) entry which is preliminary data.</text>
</comment>
<dbReference type="AlphaFoldDB" id="A0A8H6C443"/>
<dbReference type="PANTHER" id="PTHR11138:SF5">
    <property type="entry name" value="METHIONYL-TRNA FORMYLTRANSFERASE, MITOCHONDRIAL"/>
    <property type="match status" value="1"/>
</dbReference>
<dbReference type="InterPro" id="IPR041711">
    <property type="entry name" value="Met-tRNA-FMT_N"/>
</dbReference>
<dbReference type="Proteomes" id="UP000536275">
    <property type="component" value="Unassembled WGS sequence"/>
</dbReference>
<dbReference type="GO" id="GO:0004479">
    <property type="term" value="F:methionyl-tRNA formyltransferase activity"/>
    <property type="evidence" value="ECO:0007669"/>
    <property type="project" value="UniProtKB-EC"/>
</dbReference>
<dbReference type="Gene3D" id="3.40.50.170">
    <property type="entry name" value="Formyl transferase, N-terminal domain"/>
    <property type="match status" value="1"/>
</dbReference>
<evidence type="ECO:0000259" key="2">
    <source>
        <dbReference type="Pfam" id="PF00551"/>
    </source>
</evidence>
<keyword evidence="3" id="KW-0808">Transferase</keyword>